<dbReference type="Pfam" id="PF13645">
    <property type="entry name" value="YkuD_2"/>
    <property type="match status" value="1"/>
</dbReference>
<accession>A0A7Y7PP66</accession>
<name>A0A7Y7PP66_9BACT</name>
<dbReference type="AlphaFoldDB" id="A0A7Y7PP66"/>
<gene>
    <name evidence="1" type="ORF">HW554_08820</name>
</gene>
<dbReference type="Proteomes" id="UP000565521">
    <property type="component" value="Unassembled WGS sequence"/>
</dbReference>
<dbReference type="PANTHER" id="PTHR38477:SF1">
    <property type="entry name" value="MUREIN L,D-TRANSPEPTIDASE CATALYTIC DOMAIN FAMILY PROTEIN"/>
    <property type="match status" value="1"/>
</dbReference>
<comment type="caution">
    <text evidence="1">The sequence shown here is derived from an EMBL/GenBank/DDBJ whole genome shotgun (WGS) entry which is preliminary data.</text>
</comment>
<dbReference type="InterPro" id="IPR032676">
    <property type="entry name" value="YkuD_2"/>
</dbReference>
<dbReference type="EMBL" id="JABKAU010000013">
    <property type="protein sequence ID" value="NVO31307.1"/>
    <property type="molecule type" value="Genomic_DNA"/>
</dbReference>
<organism evidence="1 2">
    <name type="scientific">Hymenobacter lapidiphilus</name>
    <dbReference type="NCBI Taxonomy" id="2608003"/>
    <lineage>
        <taxon>Bacteria</taxon>
        <taxon>Pseudomonadati</taxon>
        <taxon>Bacteroidota</taxon>
        <taxon>Cytophagia</taxon>
        <taxon>Cytophagales</taxon>
        <taxon>Hymenobacteraceae</taxon>
        <taxon>Hymenobacter</taxon>
    </lineage>
</organism>
<protein>
    <submittedName>
        <fullName evidence="1">Murein L,D-transpeptidase catalytic domain family protein</fullName>
    </submittedName>
</protein>
<dbReference type="RefSeq" id="WP_176908221.1">
    <property type="nucleotide sequence ID" value="NZ_JABKAU010000013.1"/>
</dbReference>
<sequence>MTEQGRVVHRGLALNGLTDALGQVRHSNELNSNCSSRGLTRIGEKYHGRFGRAFRLYRLDSSTRNLRKRAAVLHSWAGVNAQPTGQRPIQSEGCPTLNPQVLDSVATVIESSAKPLLIRLN</sequence>
<reference evidence="1 2" key="1">
    <citation type="submission" date="2020-05" db="EMBL/GenBank/DDBJ databases">
        <title>Hymenobacter terrestris sp. nov. and Hymenobacter lapidiphilus sp. nov., isolated from regoliths in Antarctica.</title>
        <authorList>
            <person name="Sedlacek I."/>
            <person name="Pantucek R."/>
            <person name="Zeman M."/>
            <person name="Holochova P."/>
            <person name="Kralova S."/>
            <person name="Stankova E."/>
            <person name="Sedo O."/>
            <person name="Micenkova L."/>
            <person name="Svec P."/>
            <person name="Gupta V."/>
            <person name="Sood U."/>
            <person name="Korpole U.S."/>
            <person name="Lal R."/>
        </authorList>
    </citation>
    <scope>NUCLEOTIDE SEQUENCE [LARGE SCALE GENOMIC DNA]</scope>
    <source>
        <strain evidence="1 2">P5342</strain>
    </source>
</reference>
<proteinExistence type="predicted"/>
<evidence type="ECO:0000313" key="2">
    <source>
        <dbReference type="Proteomes" id="UP000565521"/>
    </source>
</evidence>
<keyword evidence="2" id="KW-1185">Reference proteome</keyword>
<evidence type="ECO:0000313" key="1">
    <source>
        <dbReference type="EMBL" id="NVO31307.1"/>
    </source>
</evidence>
<dbReference type="PANTHER" id="PTHR38477">
    <property type="entry name" value="HYPOTHETICAL EXPORTED PROTEIN"/>
    <property type="match status" value="1"/>
</dbReference>